<evidence type="ECO:0000256" key="1">
    <source>
        <dbReference type="ARBA" id="ARBA00008210"/>
    </source>
</evidence>
<dbReference type="Pfam" id="PF00280">
    <property type="entry name" value="potato_inhibit"/>
    <property type="match status" value="1"/>
</dbReference>
<dbReference type="Gene3D" id="3.30.10.10">
    <property type="entry name" value="Trypsin Inhibitor V, subunit A"/>
    <property type="match status" value="1"/>
</dbReference>
<dbReference type="OrthoDB" id="10013825at2759"/>
<dbReference type="GO" id="GO:0004867">
    <property type="term" value="F:serine-type endopeptidase inhibitor activity"/>
    <property type="evidence" value="ECO:0007669"/>
    <property type="project" value="UniProtKB-KW"/>
</dbReference>
<comment type="caution">
    <text evidence="4">The sequence shown here is derived from an EMBL/GenBank/DDBJ whole genome shotgun (WGS) entry which is preliminary data.</text>
</comment>
<dbReference type="PROSITE" id="PS00285">
    <property type="entry name" value="POTATO_INHIBITOR"/>
    <property type="match status" value="1"/>
</dbReference>
<keyword evidence="3" id="KW-0722">Serine protease inhibitor</keyword>
<organism evidence="4 5">
    <name type="scientific">Corymbia citriodora subsp. variegata</name>
    <dbReference type="NCBI Taxonomy" id="360336"/>
    <lineage>
        <taxon>Eukaryota</taxon>
        <taxon>Viridiplantae</taxon>
        <taxon>Streptophyta</taxon>
        <taxon>Embryophyta</taxon>
        <taxon>Tracheophyta</taxon>
        <taxon>Spermatophyta</taxon>
        <taxon>Magnoliopsida</taxon>
        <taxon>eudicotyledons</taxon>
        <taxon>Gunneridae</taxon>
        <taxon>Pentapetalae</taxon>
        <taxon>rosids</taxon>
        <taxon>malvids</taxon>
        <taxon>Myrtales</taxon>
        <taxon>Myrtaceae</taxon>
        <taxon>Myrtoideae</taxon>
        <taxon>Eucalypteae</taxon>
        <taxon>Corymbia</taxon>
    </lineage>
</organism>
<dbReference type="Gramene" id="rna-gnl|WGS:JABURB|Cocit.L1520.1">
    <property type="protein sequence ID" value="cds-KAF7848838.1"/>
    <property type="gene ID" value="gene-BT93_L1520"/>
</dbReference>
<name>A0A8T0CME0_CORYI</name>
<proteinExistence type="inferred from homology"/>
<dbReference type="EMBL" id="MU089960">
    <property type="protein sequence ID" value="KAF7848838.1"/>
    <property type="molecule type" value="Genomic_DNA"/>
</dbReference>
<evidence type="ECO:0000313" key="4">
    <source>
        <dbReference type="EMBL" id="KAF7848838.1"/>
    </source>
</evidence>
<reference evidence="4" key="1">
    <citation type="submission" date="2020-05" db="EMBL/GenBank/DDBJ databases">
        <title>WGS assembly of Corymbia citriodora subspecies variegata.</title>
        <authorList>
            <person name="Barry K."/>
            <person name="Hundley H."/>
            <person name="Shu S."/>
            <person name="Jenkins J."/>
            <person name="Grimwood J."/>
            <person name="Baten A."/>
        </authorList>
    </citation>
    <scope>NUCLEOTIDE SEQUENCE</scope>
    <source>
        <strain evidence="4">CV2-018</strain>
    </source>
</reference>
<dbReference type="SUPFAM" id="SSF54654">
    <property type="entry name" value="CI-2 family of serine protease inhibitors"/>
    <property type="match status" value="1"/>
</dbReference>
<evidence type="ECO:0000313" key="5">
    <source>
        <dbReference type="Proteomes" id="UP000806378"/>
    </source>
</evidence>
<comment type="similarity">
    <text evidence="1">Belongs to the protease inhibitor I13 (potato type I serine protease inhibitor) family.</text>
</comment>
<dbReference type="PANTHER" id="PTHR33091">
    <property type="entry name" value="PROTEIN, PUTATIVE, EXPRESSED-RELATED"/>
    <property type="match status" value="1"/>
</dbReference>
<dbReference type="AlphaFoldDB" id="A0A8T0CME0"/>
<dbReference type="GO" id="GO:0009611">
    <property type="term" value="P:response to wounding"/>
    <property type="evidence" value="ECO:0007669"/>
    <property type="project" value="InterPro"/>
</dbReference>
<dbReference type="Gramene" id="rna-gnl|WGS:JABURB|Cocit.C1454.1">
    <property type="protein sequence ID" value="cds-KAF8035430.1"/>
    <property type="gene ID" value="gene-BT93_C1454"/>
</dbReference>
<gene>
    <name evidence="4" type="ORF">BT93_L1520</name>
</gene>
<dbReference type="Proteomes" id="UP000806378">
    <property type="component" value="Unassembled WGS sequence"/>
</dbReference>
<protein>
    <submittedName>
        <fullName evidence="4">Uncharacterized protein</fullName>
    </submittedName>
</protein>
<accession>A0A8T0CME0</accession>
<evidence type="ECO:0000256" key="2">
    <source>
        <dbReference type="ARBA" id="ARBA00022690"/>
    </source>
</evidence>
<dbReference type="InterPro" id="IPR036354">
    <property type="entry name" value="Prot_inh_pot1_sf"/>
</dbReference>
<sequence length="88" mass="9957">MRGMSKIQPYPPCFSGICTGPLGSREEWPELVGQNAERAKAVIEKDNQYVTVVLVPERMRFGYTNFCRNRVYVQVNAKGNVFQTPMVG</sequence>
<dbReference type="PANTHER" id="PTHR33091:SF94">
    <property type="entry name" value="PROTEASE INHIBITOR PROTEIN"/>
    <property type="match status" value="1"/>
</dbReference>
<evidence type="ECO:0000256" key="3">
    <source>
        <dbReference type="ARBA" id="ARBA00022900"/>
    </source>
</evidence>
<dbReference type="InterPro" id="IPR000864">
    <property type="entry name" value="Prot_inh_pot1"/>
</dbReference>
<keyword evidence="2" id="KW-0646">Protease inhibitor</keyword>
<keyword evidence="5" id="KW-1185">Reference proteome</keyword>